<evidence type="ECO:0000256" key="5">
    <source>
        <dbReference type="ARBA" id="ARBA00023136"/>
    </source>
</evidence>
<accession>A0ABQ2DAS6</accession>
<feature type="transmembrane region" description="Helical" evidence="6">
    <location>
        <begin position="121"/>
        <end position="144"/>
    </location>
</feature>
<comment type="function">
    <text evidence="6">H(+)-stimulated, divalent metal cation uptake system.</text>
</comment>
<dbReference type="NCBIfam" id="NF037982">
    <property type="entry name" value="Nramp_1"/>
    <property type="match status" value="1"/>
</dbReference>
<reference evidence="9" key="1">
    <citation type="journal article" date="2019" name="Int. J. Syst. Evol. Microbiol.">
        <title>The Global Catalogue of Microorganisms (GCM) 10K type strain sequencing project: providing services to taxonomists for standard genome sequencing and annotation.</title>
        <authorList>
            <consortium name="The Broad Institute Genomics Platform"/>
            <consortium name="The Broad Institute Genome Sequencing Center for Infectious Disease"/>
            <person name="Wu L."/>
            <person name="Ma J."/>
        </authorList>
    </citation>
    <scope>NUCLEOTIDE SEQUENCE [LARGE SCALE GENOMIC DNA]</scope>
    <source>
        <strain evidence="9">JCM 14370</strain>
    </source>
</reference>
<feature type="transmembrane region" description="Helical" evidence="6">
    <location>
        <begin position="150"/>
        <end position="171"/>
    </location>
</feature>
<keyword evidence="2 6" id="KW-0813">Transport</keyword>
<keyword evidence="5 6" id="KW-0472">Membrane</keyword>
<comment type="subcellular location">
    <subcellularLocation>
        <location evidence="6">Cell membrane</location>
        <topology evidence="6">Multi-pass membrane protein</topology>
    </subcellularLocation>
    <subcellularLocation>
        <location evidence="1">Membrane</location>
        <topology evidence="1">Multi-pass membrane protein</topology>
    </subcellularLocation>
</comment>
<comment type="similarity">
    <text evidence="6">Belongs to the NRAMP family.</text>
</comment>
<dbReference type="PANTHER" id="PTHR11706">
    <property type="entry name" value="SOLUTE CARRIER PROTEIN FAMILY 11 MEMBER"/>
    <property type="match status" value="1"/>
</dbReference>
<comment type="caution">
    <text evidence="8">The sequence shown here is derived from an EMBL/GenBank/DDBJ whole genome shotgun (WGS) entry which is preliminary data.</text>
</comment>
<dbReference type="RefSeq" id="WP_189006420.1">
    <property type="nucleotide sequence ID" value="NZ_BMOD01000023.1"/>
</dbReference>
<dbReference type="PANTHER" id="PTHR11706:SF33">
    <property type="entry name" value="NATURAL RESISTANCE-ASSOCIATED MACROPHAGE PROTEIN 2"/>
    <property type="match status" value="1"/>
</dbReference>
<protein>
    <recommendedName>
        <fullName evidence="6">Divalent metal cation transporter MntH</fullName>
    </recommendedName>
</protein>
<dbReference type="Proteomes" id="UP000632222">
    <property type="component" value="Unassembled WGS sequence"/>
</dbReference>
<evidence type="ECO:0000313" key="8">
    <source>
        <dbReference type="EMBL" id="GGJ51512.1"/>
    </source>
</evidence>
<dbReference type="PRINTS" id="PR00447">
    <property type="entry name" value="NATRESASSCMP"/>
</dbReference>
<feature type="transmembrane region" description="Helical" evidence="6">
    <location>
        <begin position="74"/>
        <end position="101"/>
    </location>
</feature>
<evidence type="ECO:0000256" key="6">
    <source>
        <dbReference type="HAMAP-Rule" id="MF_00221"/>
    </source>
</evidence>
<gene>
    <name evidence="6 8" type="primary">mntH</name>
    <name evidence="8" type="ORF">GCM10008938_41860</name>
</gene>
<organism evidence="8 9">
    <name type="scientific">Deinococcus roseus</name>
    <dbReference type="NCBI Taxonomy" id="392414"/>
    <lineage>
        <taxon>Bacteria</taxon>
        <taxon>Thermotogati</taxon>
        <taxon>Deinococcota</taxon>
        <taxon>Deinococci</taxon>
        <taxon>Deinococcales</taxon>
        <taxon>Deinococcaceae</taxon>
        <taxon>Deinococcus</taxon>
    </lineage>
</organism>
<evidence type="ECO:0000256" key="3">
    <source>
        <dbReference type="ARBA" id="ARBA00022692"/>
    </source>
</evidence>
<sequence>MSTTSNPNPQQPDSGWKQENTTQSLSEVHGTIPVHDNRPPWRKFLAYVGPGALVAVGYMDPGNWATNLAGGSKFAFALLSVILISNLMAILLQTLSVRLGIATGRDLAQACRDHYSRPVSIFLWILAEIAIAATDLAELIGAAVALNLLFGIPLMWGLILTAFDVLLLLALQNKGFRWLEAFVITLMVTIFLCFGVEMFLAKPEWAQVLKGYIPTAQVLTNPEMLYIAIGILGATVMPHNLYLHSSLVQTRAFKRTEAGKREAIKYSTLDTVISLMLALLVNSAMLILAASVFYKSGQTEVAEITEVYKLLSPMLGTALASTLFGVALLACGQNATITGTLSGQIVMEGFLNFKIKPWIRRLITRLIAVIPAVIVTYLYGAKGTTDLLVLSQVILSLQLSFAVFPLLIFTSDRRKMGVFVNPTWLKVLGWTSGVIIAGLNIYLLLVTFGLVKSVV</sequence>
<keyword evidence="3 6" id="KW-0812">Transmembrane</keyword>
<keyword evidence="9" id="KW-1185">Reference proteome</keyword>
<feature type="transmembrane region" description="Helical" evidence="6">
    <location>
        <begin position="430"/>
        <end position="451"/>
    </location>
</feature>
<keyword evidence="6" id="KW-1003">Cell membrane</keyword>
<proteinExistence type="inferred from homology"/>
<feature type="transmembrane region" description="Helical" evidence="6">
    <location>
        <begin position="264"/>
        <end position="294"/>
    </location>
</feature>
<dbReference type="InterPro" id="IPR001046">
    <property type="entry name" value="NRAMP_fam"/>
</dbReference>
<keyword evidence="6" id="KW-0769">Symport</keyword>
<feature type="transmembrane region" description="Helical" evidence="6">
    <location>
        <begin position="224"/>
        <end position="243"/>
    </location>
</feature>
<name>A0ABQ2DAS6_9DEIO</name>
<feature type="transmembrane region" description="Helical" evidence="6">
    <location>
        <begin position="314"/>
        <end position="341"/>
    </location>
</feature>
<keyword evidence="4 6" id="KW-1133">Transmembrane helix</keyword>
<dbReference type="HAMAP" id="MF_00221">
    <property type="entry name" value="NRAMP"/>
    <property type="match status" value="1"/>
</dbReference>
<dbReference type="Pfam" id="PF01566">
    <property type="entry name" value="Nramp"/>
    <property type="match status" value="1"/>
</dbReference>
<evidence type="ECO:0000256" key="2">
    <source>
        <dbReference type="ARBA" id="ARBA00022448"/>
    </source>
</evidence>
<evidence type="ECO:0000256" key="4">
    <source>
        <dbReference type="ARBA" id="ARBA00022989"/>
    </source>
</evidence>
<feature type="transmembrane region" description="Helical" evidence="6">
    <location>
        <begin position="178"/>
        <end position="200"/>
    </location>
</feature>
<keyword evidence="6" id="KW-0406">Ion transport</keyword>
<dbReference type="EMBL" id="BMOD01000023">
    <property type="protein sequence ID" value="GGJ51512.1"/>
    <property type="molecule type" value="Genomic_DNA"/>
</dbReference>
<feature type="region of interest" description="Disordered" evidence="7">
    <location>
        <begin position="1"/>
        <end position="22"/>
    </location>
</feature>
<evidence type="ECO:0000256" key="1">
    <source>
        <dbReference type="ARBA" id="ARBA00004141"/>
    </source>
</evidence>
<evidence type="ECO:0000256" key="7">
    <source>
        <dbReference type="SAM" id="MobiDB-lite"/>
    </source>
</evidence>
<feature type="transmembrane region" description="Helical" evidence="6">
    <location>
        <begin position="387"/>
        <end position="409"/>
    </location>
</feature>
<feature type="transmembrane region" description="Helical" evidence="6">
    <location>
        <begin position="362"/>
        <end position="381"/>
    </location>
</feature>
<dbReference type="NCBIfam" id="TIGR01197">
    <property type="entry name" value="nramp"/>
    <property type="match status" value="1"/>
</dbReference>
<dbReference type="NCBIfam" id="NF001923">
    <property type="entry name" value="PRK00701.1"/>
    <property type="match status" value="1"/>
</dbReference>
<feature type="transmembrane region" description="Helical" evidence="6">
    <location>
        <begin position="44"/>
        <end position="62"/>
    </location>
</feature>
<evidence type="ECO:0000313" key="9">
    <source>
        <dbReference type="Proteomes" id="UP000632222"/>
    </source>
</evidence>